<dbReference type="EMBL" id="LR796790">
    <property type="protein sequence ID" value="CAB4166770.1"/>
    <property type="molecule type" value="Genomic_DNA"/>
</dbReference>
<gene>
    <name evidence="2" type="ORF">UFOVP851_51</name>
</gene>
<proteinExistence type="predicted"/>
<protein>
    <submittedName>
        <fullName evidence="2">Uncharacterized protein</fullName>
    </submittedName>
</protein>
<reference evidence="2" key="1">
    <citation type="submission" date="2020-04" db="EMBL/GenBank/DDBJ databases">
        <authorList>
            <person name="Chiriac C."/>
            <person name="Salcher M."/>
            <person name="Ghai R."/>
            <person name="Kavagutti S V."/>
        </authorList>
    </citation>
    <scope>NUCLEOTIDE SEQUENCE</scope>
</reference>
<name>A0A6J5P4C4_9CAUD</name>
<accession>A0A6J5P4C4</accession>
<evidence type="ECO:0000313" key="2">
    <source>
        <dbReference type="EMBL" id="CAB4166770.1"/>
    </source>
</evidence>
<sequence length="206" mass="22190">MAKGALTKSPKTGGKVYAGGSPNFDERTGRRTGLPVGSERLSPGVYRAPSGDLVASSGRVMPRPQQAPQQQNVLAGTLQGATPMLNKGPAFAPEQYPLSQGMMAPQQQALSIFDVMKMNPQQQQQAFAQRPSAPMAGQMPPQQIPQPSANMGGQYRLSPGVYGTREQAMQQMYQRVPGLQNGLGQQGNMPPIDWNQAVFYGQRKGY</sequence>
<feature type="region of interest" description="Disordered" evidence="1">
    <location>
        <begin position="1"/>
        <end position="71"/>
    </location>
</feature>
<evidence type="ECO:0000256" key="1">
    <source>
        <dbReference type="SAM" id="MobiDB-lite"/>
    </source>
</evidence>
<organism evidence="2">
    <name type="scientific">uncultured Caudovirales phage</name>
    <dbReference type="NCBI Taxonomy" id="2100421"/>
    <lineage>
        <taxon>Viruses</taxon>
        <taxon>Duplodnaviria</taxon>
        <taxon>Heunggongvirae</taxon>
        <taxon>Uroviricota</taxon>
        <taxon>Caudoviricetes</taxon>
        <taxon>Peduoviridae</taxon>
        <taxon>Maltschvirus</taxon>
        <taxon>Maltschvirus maltsch</taxon>
    </lineage>
</organism>